<dbReference type="GO" id="GO:0005886">
    <property type="term" value="C:plasma membrane"/>
    <property type="evidence" value="ECO:0007669"/>
    <property type="project" value="UniProtKB-SubCell"/>
</dbReference>
<evidence type="ECO:0000256" key="3">
    <source>
        <dbReference type="ARBA" id="ARBA00022448"/>
    </source>
</evidence>
<evidence type="ECO:0000256" key="5">
    <source>
        <dbReference type="ARBA" id="ARBA00022692"/>
    </source>
</evidence>
<evidence type="ECO:0000313" key="10">
    <source>
        <dbReference type="Proteomes" id="UP000199382"/>
    </source>
</evidence>
<dbReference type="RefSeq" id="WP_093147068.1">
    <property type="nucleotide sequence ID" value="NZ_FNEK01000001.1"/>
</dbReference>
<feature type="transmembrane region" description="Helical" evidence="8">
    <location>
        <begin position="14"/>
        <end position="40"/>
    </location>
</feature>
<keyword evidence="5 8" id="KW-0812">Transmembrane</keyword>
<accession>A0A1G8IFB4</accession>
<dbReference type="AlphaFoldDB" id="A0A1G8IFB4"/>
<feature type="transmembrane region" description="Helical" evidence="8">
    <location>
        <begin position="175"/>
        <end position="192"/>
    </location>
</feature>
<comment type="similarity">
    <text evidence="2 8">Belongs to the 4-toluene sulfonate uptake permease (TSUP) (TC 2.A.102) family.</text>
</comment>
<keyword evidence="10" id="KW-1185">Reference proteome</keyword>
<reference evidence="9 10" key="1">
    <citation type="submission" date="2016-10" db="EMBL/GenBank/DDBJ databases">
        <authorList>
            <person name="de Groot N.N."/>
        </authorList>
    </citation>
    <scope>NUCLEOTIDE SEQUENCE [LARGE SCALE GENOMIC DNA]</scope>
    <source>
        <strain evidence="9 10">DSM 25294</strain>
    </source>
</reference>
<dbReference type="EMBL" id="FNEK01000001">
    <property type="protein sequence ID" value="SDI17606.1"/>
    <property type="molecule type" value="Genomic_DNA"/>
</dbReference>
<dbReference type="Proteomes" id="UP000199382">
    <property type="component" value="Unassembled WGS sequence"/>
</dbReference>
<evidence type="ECO:0000313" key="9">
    <source>
        <dbReference type="EMBL" id="SDI17606.1"/>
    </source>
</evidence>
<comment type="subcellular location">
    <subcellularLocation>
        <location evidence="1 8">Cell membrane</location>
        <topology evidence="1 8">Multi-pass membrane protein</topology>
    </subcellularLocation>
</comment>
<name>A0A1G8IFB4_9RHOB</name>
<dbReference type="Pfam" id="PF01925">
    <property type="entry name" value="TauE"/>
    <property type="match status" value="1"/>
</dbReference>
<keyword evidence="3" id="KW-0813">Transport</keyword>
<protein>
    <recommendedName>
        <fullName evidence="8">Probable membrane transporter protein</fullName>
    </recommendedName>
</protein>
<feature type="transmembrane region" description="Helical" evidence="8">
    <location>
        <begin position="198"/>
        <end position="217"/>
    </location>
</feature>
<dbReference type="OrthoDB" id="9795324at2"/>
<feature type="transmembrane region" description="Helical" evidence="8">
    <location>
        <begin position="105"/>
        <end position="125"/>
    </location>
</feature>
<proteinExistence type="inferred from homology"/>
<sequence>MPEALAEALATPGLGWLCGIIFIAGCVRGFAGFGAALVFVPLAALFIPPVWVIVVIMTADIIGAMTLAPRALRDAGLRDVSALTLGCTICLPFGIMVLERMDPEAFRWVVALVALAMVALLASGWRHHVTFSRTALAGIGGASGFLGGFTGQPGPPVILAYLGGEYAAARIRANTLLFLLAFDILLVAALHFRGLLEIHAVVLGLILMIPSTLGNMLGAQLFDPARARMYRFLAHGLIAASALLALPIFG</sequence>
<dbReference type="STRING" id="571298.SAMN04488026_100121"/>
<evidence type="ECO:0000256" key="7">
    <source>
        <dbReference type="ARBA" id="ARBA00023136"/>
    </source>
</evidence>
<keyword evidence="6 8" id="KW-1133">Transmembrane helix</keyword>
<evidence type="ECO:0000256" key="2">
    <source>
        <dbReference type="ARBA" id="ARBA00009142"/>
    </source>
</evidence>
<keyword evidence="7 8" id="KW-0472">Membrane</keyword>
<evidence type="ECO:0000256" key="6">
    <source>
        <dbReference type="ARBA" id="ARBA00022989"/>
    </source>
</evidence>
<feature type="transmembrane region" description="Helical" evidence="8">
    <location>
        <begin position="229"/>
        <end position="249"/>
    </location>
</feature>
<dbReference type="PANTHER" id="PTHR30269:SF37">
    <property type="entry name" value="MEMBRANE TRANSPORTER PROTEIN"/>
    <property type="match status" value="1"/>
</dbReference>
<dbReference type="InterPro" id="IPR002781">
    <property type="entry name" value="TM_pro_TauE-like"/>
</dbReference>
<feature type="transmembrane region" description="Helical" evidence="8">
    <location>
        <begin position="80"/>
        <end position="99"/>
    </location>
</feature>
<organism evidence="9 10">
    <name type="scientific">Aliiruegeria lutimaris</name>
    <dbReference type="NCBI Taxonomy" id="571298"/>
    <lineage>
        <taxon>Bacteria</taxon>
        <taxon>Pseudomonadati</taxon>
        <taxon>Pseudomonadota</taxon>
        <taxon>Alphaproteobacteria</taxon>
        <taxon>Rhodobacterales</taxon>
        <taxon>Roseobacteraceae</taxon>
        <taxon>Aliiruegeria</taxon>
    </lineage>
</organism>
<evidence type="ECO:0000256" key="4">
    <source>
        <dbReference type="ARBA" id="ARBA00022475"/>
    </source>
</evidence>
<gene>
    <name evidence="9" type="ORF">SAMN04488026_100121</name>
</gene>
<dbReference type="PANTHER" id="PTHR30269">
    <property type="entry name" value="TRANSMEMBRANE PROTEIN YFCA"/>
    <property type="match status" value="1"/>
</dbReference>
<keyword evidence="4 8" id="KW-1003">Cell membrane</keyword>
<evidence type="ECO:0000256" key="1">
    <source>
        <dbReference type="ARBA" id="ARBA00004651"/>
    </source>
</evidence>
<dbReference type="InterPro" id="IPR052017">
    <property type="entry name" value="TSUP"/>
</dbReference>
<evidence type="ECO:0000256" key="8">
    <source>
        <dbReference type="RuleBase" id="RU363041"/>
    </source>
</evidence>